<dbReference type="CDD" id="cd00090">
    <property type="entry name" value="HTH_ARSR"/>
    <property type="match status" value="1"/>
</dbReference>
<dbReference type="PANTHER" id="PTHR33164:SF13">
    <property type="entry name" value="4-HYDROXYPHENYLACETATE CATABOLISM PROTEIN"/>
    <property type="match status" value="1"/>
</dbReference>
<evidence type="ECO:0000259" key="1">
    <source>
        <dbReference type="PROSITE" id="PS50995"/>
    </source>
</evidence>
<dbReference type="GO" id="GO:0003700">
    <property type="term" value="F:DNA-binding transcription factor activity"/>
    <property type="evidence" value="ECO:0007669"/>
    <property type="project" value="InterPro"/>
</dbReference>
<dbReference type="PANTHER" id="PTHR33164">
    <property type="entry name" value="TRANSCRIPTIONAL REGULATOR, MARR FAMILY"/>
    <property type="match status" value="1"/>
</dbReference>
<dbReference type="STRING" id="1814289.SAMN05216410_2619"/>
<organism evidence="2 3">
    <name type="scientific">Sanguibacter gelidistatuariae</name>
    <dbReference type="NCBI Taxonomy" id="1814289"/>
    <lineage>
        <taxon>Bacteria</taxon>
        <taxon>Bacillati</taxon>
        <taxon>Actinomycetota</taxon>
        <taxon>Actinomycetes</taxon>
        <taxon>Micrococcales</taxon>
        <taxon>Sanguibacteraceae</taxon>
        <taxon>Sanguibacter</taxon>
    </lineage>
</organism>
<evidence type="ECO:0000313" key="2">
    <source>
        <dbReference type="EMBL" id="SDD00582.1"/>
    </source>
</evidence>
<dbReference type="InterPro" id="IPR036388">
    <property type="entry name" value="WH-like_DNA-bd_sf"/>
</dbReference>
<feature type="domain" description="HTH marR-type" evidence="1">
    <location>
        <begin position="7"/>
        <end position="137"/>
    </location>
</feature>
<dbReference type="GO" id="GO:0006950">
    <property type="term" value="P:response to stress"/>
    <property type="evidence" value="ECO:0007669"/>
    <property type="project" value="TreeGrafter"/>
</dbReference>
<dbReference type="Proteomes" id="UP000199039">
    <property type="component" value="Unassembled WGS sequence"/>
</dbReference>
<dbReference type="InterPro" id="IPR039422">
    <property type="entry name" value="MarR/SlyA-like"/>
</dbReference>
<accession>A0A1G6R7G9</accession>
<dbReference type="Gene3D" id="1.10.10.10">
    <property type="entry name" value="Winged helix-like DNA-binding domain superfamily/Winged helix DNA-binding domain"/>
    <property type="match status" value="1"/>
</dbReference>
<name>A0A1G6R7G9_9MICO</name>
<dbReference type="InterPro" id="IPR000835">
    <property type="entry name" value="HTH_MarR-typ"/>
</dbReference>
<dbReference type="AlphaFoldDB" id="A0A1G6R7G9"/>
<dbReference type="SUPFAM" id="SSF46785">
    <property type="entry name" value="Winged helix' DNA-binding domain"/>
    <property type="match status" value="1"/>
</dbReference>
<dbReference type="SMART" id="SM00347">
    <property type="entry name" value="HTH_MARR"/>
    <property type="match status" value="1"/>
</dbReference>
<dbReference type="OrthoDB" id="69852at2"/>
<gene>
    <name evidence="2" type="ORF">SAMN05216410_2619</name>
</gene>
<reference evidence="2 3" key="1">
    <citation type="submission" date="2016-09" db="EMBL/GenBank/DDBJ databases">
        <authorList>
            <person name="Capua I."/>
            <person name="De Benedictis P."/>
            <person name="Joannis T."/>
            <person name="Lombin L.H."/>
            <person name="Cattoli G."/>
        </authorList>
    </citation>
    <scope>NUCLEOTIDE SEQUENCE [LARGE SCALE GENOMIC DNA]</scope>
    <source>
        <strain evidence="2 3">ISLP-3</strain>
    </source>
</reference>
<dbReference type="Pfam" id="PF12802">
    <property type="entry name" value="MarR_2"/>
    <property type="match status" value="1"/>
</dbReference>
<dbReference type="PRINTS" id="PR00598">
    <property type="entry name" value="HTHMARR"/>
</dbReference>
<dbReference type="InterPro" id="IPR036390">
    <property type="entry name" value="WH_DNA-bd_sf"/>
</dbReference>
<proteinExistence type="predicted"/>
<dbReference type="InterPro" id="IPR011991">
    <property type="entry name" value="ArsR-like_HTH"/>
</dbReference>
<dbReference type="PROSITE" id="PS50995">
    <property type="entry name" value="HTH_MARR_2"/>
    <property type="match status" value="1"/>
</dbReference>
<dbReference type="RefSeq" id="WP_093183856.1">
    <property type="nucleotide sequence ID" value="NZ_FMYH01000005.1"/>
</dbReference>
<sequence>MAEDPSTWPTGRLFSHVARGLEREWNAHLDAWDLNHASLPVLLALLAGDHSQRELAAASGVTQQTMSRILERLERLGYVSRGSDAQDARRRAVHLTDAGRTAALAAARPEVGDRIAHDALTPAQVAQLREILLAMVQAEGDGQ</sequence>
<dbReference type="EMBL" id="FMYH01000005">
    <property type="protein sequence ID" value="SDD00582.1"/>
    <property type="molecule type" value="Genomic_DNA"/>
</dbReference>
<keyword evidence="3" id="KW-1185">Reference proteome</keyword>
<evidence type="ECO:0000313" key="3">
    <source>
        <dbReference type="Proteomes" id="UP000199039"/>
    </source>
</evidence>
<protein>
    <submittedName>
        <fullName evidence="2">Transcriptional regulator, MarR family</fullName>
    </submittedName>
</protein>